<protein>
    <submittedName>
        <fullName evidence="1">Uncharacterized protein</fullName>
    </submittedName>
</protein>
<gene>
    <name evidence="1" type="ORF">O181_025218</name>
</gene>
<keyword evidence="2" id="KW-1185">Reference proteome</keyword>
<comment type="caution">
    <text evidence="1">The sequence shown here is derived from an EMBL/GenBank/DDBJ whole genome shotgun (WGS) entry which is preliminary data.</text>
</comment>
<dbReference type="Proteomes" id="UP000765509">
    <property type="component" value="Unassembled WGS sequence"/>
</dbReference>
<organism evidence="1 2">
    <name type="scientific">Austropuccinia psidii MF-1</name>
    <dbReference type="NCBI Taxonomy" id="1389203"/>
    <lineage>
        <taxon>Eukaryota</taxon>
        <taxon>Fungi</taxon>
        <taxon>Dikarya</taxon>
        <taxon>Basidiomycota</taxon>
        <taxon>Pucciniomycotina</taxon>
        <taxon>Pucciniomycetes</taxon>
        <taxon>Pucciniales</taxon>
        <taxon>Sphaerophragmiaceae</taxon>
        <taxon>Austropuccinia</taxon>
    </lineage>
</organism>
<sequence length="77" mass="8412">MHPHCPPDVTPTLPPHHSLRSCSALPTCLRQCPHTGLILNAAYDPYSPAEPSRLDYDSSPHLLLTTPYASAPPPYLL</sequence>
<dbReference type="EMBL" id="AVOT02008198">
    <property type="protein sequence ID" value="MBW0485503.1"/>
    <property type="molecule type" value="Genomic_DNA"/>
</dbReference>
<name>A0A9Q3CMA9_9BASI</name>
<reference evidence="1" key="1">
    <citation type="submission" date="2021-03" db="EMBL/GenBank/DDBJ databases">
        <title>Draft genome sequence of rust myrtle Austropuccinia psidii MF-1, a brazilian biotype.</title>
        <authorList>
            <person name="Quecine M.C."/>
            <person name="Pachon D.M.R."/>
            <person name="Bonatelli M.L."/>
            <person name="Correr F.H."/>
            <person name="Franceschini L.M."/>
            <person name="Leite T.F."/>
            <person name="Margarido G.R.A."/>
            <person name="Almeida C.A."/>
            <person name="Ferrarezi J.A."/>
            <person name="Labate C.A."/>
        </authorList>
    </citation>
    <scope>NUCLEOTIDE SEQUENCE</scope>
    <source>
        <strain evidence="1">MF-1</strain>
    </source>
</reference>
<evidence type="ECO:0000313" key="2">
    <source>
        <dbReference type="Proteomes" id="UP000765509"/>
    </source>
</evidence>
<accession>A0A9Q3CMA9</accession>
<evidence type="ECO:0000313" key="1">
    <source>
        <dbReference type="EMBL" id="MBW0485503.1"/>
    </source>
</evidence>
<dbReference type="AlphaFoldDB" id="A0A9Q3CMA9"/>
<proteinExistence type="predicted"/>